<comment type="subcellular location">
    <subcellularLocation>
        <location evidence="1">Membrane</location>
    </subcellularLocation>
</comment>
<name>A0A3P3FTN2_9HYPH</name>
<dbReference type="CDD" id="cd07302">
    <property type="entry name" value="CHD"/>
    <property type="match status" value="1"/>
</dbReference>
<dbReference type="Proteomes" id="UP000273786">
    <property type="component" value="Unassembled WGS sequence"/>
</dbReference>
<evidence type="ECO:0000313" key="9">
    <source>
        <dbReference type="EMBL" id="RRI01981.1"/>
    </source>
</evidence>
<dbReference type="GO" id="GO:0004016">
    <property type="term" value="F:adenylate cyclase activity"/>
    <property type="evidence" value="ECO:0007669"/>
    <property type="project" value="UniProtKB-ARBA"/>
</dbReference>
<evidence type="ECO:0000256" key="5">
    <source>
        <dbReference type="ARBA" id="ARBA00023136"/>
    </source>
</evidence>
<dbReference type="InterPro" id="IPR001054">
    <property type="entry name" value="A/G_cyclase"/>
</dbReference>
<evidence type="ECO:0000256" key="4">
    <source>
        <dbReference type="ARBA" id="ARBA00022989"/>
    </source>
</evidence>
<feature type="coiled-coil region" evidence="7">
    <location>
        <begin position="113"/>
        <end position="158"/>
    </location>
</feature>
<dbReference type="AlphaFoldDB" id="A0A3P3FTN2"/>
<accession>A0A3P3FTN2</accession>
<keyword evidence="2" id="KW-0812">Transmembrane</keyword>
<dbReference type="GO" id="GO:0016020">
    <property type="term" value="C:membrane"/>
    <property type="evidence" value="ECO:0007669"/>
    <property type="project" value="UniProtKB-SubCell"/>
</dbReference>
<dbReference type="GO" id="GO:0035556">
    <property type="term" value="P:intracellular signal transduction"/>
    <property type="evidence" value="ECO:0007669"/>
    <property type="project" value="InterPro"/>
</dbReference>
<dbReference type="GO" id="GO:0000166">
    <property type="term" value="F:nucleotide binding"/>
    <property type="evidence" value="ECO:0007669"/>
    <property type="project" value="UniProtKB-KW"/>
</dbReference>
<keyword evidence="10" id="KW-1185">Reference proteome</keyword>
<keyword evidence="5" id="KW-0472">Membrane</keyword>
<evidence type="ECO:0000256" key="2">
    <source>
        <dbReference type="ARBA" id="ARBA00022692"/>
    </source>
</evidence>
<protein>
    <submittedName>
        <fullName evidence="9">Adenylate/guanylate cyclase domain-containing protein</fullName>
    </submittedName>
</protein>
<evidence type="ECO:0000256" key="3">
    <source>
        <dbReference type="ARBA" id="ARBA00022741"/>
    </source>
</evidence>
<keyword evidence="4" id="KW-1133">Transmembrane helix</keyword>
<dbReference type="InterPro" id="IPR029787">
    <property type="entry name" value="Nucleotide_cyclase"/>
</dbReference>
<reference evidence="9 10" key="1">
    <citation type="submission" date="2018-11" db="EMBL/GenBank/DDBJ databases">
        <title>the genome of Mesorhizobium tamadayense DSM 28320.</title>
        <authorList>
            <person name="Gao J."/>
        </authorList>
    </citation>
    <scope>NUCLEOTIDE SEQUENCE [LARGE SCALE GENOMIC DNA]</scope>
    <source>
        <strain evidence="9 10">DSM 28320</strain>
    </source>
</reference>
<organism evidence="9 10">
    <name type="scientific">Mesorhizobium tamadayense</name>
    <dbReference type="NCBI Taxonomy" id="425306"/>
    <lineage>
        <taxon>Bacteria</taxon>
        <taxon>Pseudomonadati</taxon>
        <taxon>Pseudomonadota</taxon>
        <taxon>Alphaproteobacteria</taxon>
        <taxon>Hyphomicrobiales</taxon>
        <taxon>Phyllobacteriaceae</taxon>
        <taxon>Mesorhizobium</taxon>
    </lineage>
</organism>
<dbReference type="Pfam" id="PF00211">
    <property type="entry name" value="Guanylate_cyc"/>
    <property type="match status" value="1"/>
</dbReference>
<dbReference type="EMBL" id="RQXT01000013">
    <property type="protein sequence ID" value="RRI01981.1"/>
    <property type="molecule type" value="Genomic_DNA"/>
</dbReference>
<proteinExistence type="predicted"/>
<feature type="domain" description="Guanylate cyclase" evidence="8">
    <location>
        <begin position="185"/>
        <end position="311"/>
    </location>
</feature>
<dbReference type="SUPFAM" id="SSF55073">
    <property type="entry name" value="Nucleotide cyclase"/>
    <property type="match status" value="1"/>
</dbReference>
<dbReference type="InterPro" id="IPR050401">
    <property type="entry name" value="Cyclic_nucleotide_synthase"/>
</dbReference>
<sequence>MHGLPREVGNWIYNFFYNEHSIAYVKIDTQLCIAAKGGNVKHYGLSSLRIGKPVAEQLEFMEGLLPCPELPYHMAMVELPGGRVADLHLFAGKACVWLLFLDATAERDNRQRLQQKAYEMTLLEERARQLNEKLQSTNEALRKTQEGLTREYQRAESLLLNILPASIAERLKADEQIADNHAEVSVLFADIVGFTERARSVGAATTLAILNYFFKAADLLSEQYGCEKIKTIGDCVMAVAGLPTARSDHAEALAHYALELRKAVKRERFAGEPIRLRIGIHSGPIVAGVIGKRRFAYDLWGDTVNLAARIQTSAEPDEIRISDATHRLLGPNFACDPLAETELRGTGRVRMWRLPANWDSV</sequence>
<keyword evidence="7" id="KW-0175">Coiled coil</keyword>
<dbReference type="PANTHER" id="PTHR11920:SF335">
    <property type="entry name" value="GUANYLATE CYCLASE"/>
    <property type="match status" value="1"/>
</dbReference>
<dbReference type="GO" id="GO:0009190">
    <property type="term" value="P:cyclic nucleotide biosynthetic process"/>
    <property type="evidence" value="ECO:0007669"/>
    <property type="project" value="InterPro"/>
</dbReference>
<evidence type="ECO:0000256" key="1">
    <source>
        <dbReference type="ARBA" id="ARBA00004370"/>
    </source>
</evidence>
<comment type="caution">
    <text evidence="9">The sequence shown here is derived from an EMBL/GenBank/DDBJ whole genome shotgun (WGS) entry which is preliminary data.</text>
</comment>
<dbReference type="PROSITE" id="PS50125">
    <property type="entry name" value="GUANYLATE_CYCLASE_2"/>
    <property type="match status" value="1"/>
</dbReference>
<dbReference type="OrthoDB" id="315417at2"/>
<dbReference type="RefSeq" id="WP_124998843.1">
    <property type="nucleotide sequence ID" value="NZ_RQXT01000013.1"/>
</dbReference>
<evidence type="ECO:0000256" key="6">
    <source>
        <dbReference type="ARBA" id="ARBA00023239"/>
    </source>
</evidence>
<keyword evidence="3" id="KW-0547">Nucleotide-binding</keyword>
<evidence type="ECO:0000313" key="10">
    <source>
        <dbReference type="Proteomes" id="UP000273786"/>
    </source>
</evidence>
<evidence type="ECO:0000256" key="7">
    <source>
        <dbReference type="SAM" id="Coils"/>
    </source>
</evidence>
<evidence type="ECO:0000259" key="8">
    <source>
        <dbReference type="PROSITE" id="PS50125"/>
    </source>
</evidence>
<dbReference type="Gene3D" id="6.10.250.780">
    <property type="match status" value="1"/>
</dbReference>
<dbReference type="SMART" id="SM00044">
    <property type="entry name" value="CYCc"/>
    <property type="match status" value="1"/>
</dbReference>
<dbReference type="Gene3D" id="3.30.70.1230">
    <property type="entry name" value="Nucleotide cyclase"/>
    <property type="match status" value="1"/>
</dbReference>
<keyword evidence="6" id="KW-0456">Lyase</keyword>
<gene>
    <name evidence="9" type="ORF">EH240_13170</name>
</gene>
<dbReference type="PANTHER" id="PTHR11920">
    <property type="entry name" value="GUANYLYL CYCLASE"/>
    <property type="match status" value="1"/>
</dbReference>